<dbReference type="OrthoDB" id="2445232at2759"/>
<evidence type="ECO:0000256" key="11">
    <source>
        <dbReference type="ARBA" id="ARBA00031995"/>
    </source>
</evidence>
<gene>
    <name evidence="17" type="primary">LOC100182370</name>
</gene>
<reference evidence="17" key="2">
    <citation type="journal article" date="2008" name="Genome Biol.">
        <title>Improved genome assembly and evidence-based global gene model set for the chordate Ciona intestinalis: new insight into intron and operon populations.</title>
        <authorList>
            <person name="Satou Y."/>
            <person name="Mineta K."/>
            <person name="Ogasawara M."/>
            <person name="Sasakura Y."/>
            <person name="Shoguchi E."/>
            <person name="Ueno K."/>
            <person name="Yamada L."/>
            <person name="Matsumoto J."/>
            <person name="Wasserscheid J."/>
            <person name="Dewar K."/>
            <person name="Wiley G.B."/>
            <person name="Macmil S.L."/>
            <person name="Roe B.A."/>
            <person name="Zeller R.W."/>
            <person name="Hastings K.E."/>
            <person name="Lemaire P."/>
            <person name="Lindquist E."/>
            <person name="Endo T."/>
            <person name="Hotta K."/>
            <person name="Inaba K."/>
        </authorList>
    </citation>
    <scope>NUCLEOTIDE SEQUENCE [LARGE SCALE GENOMIC DNA]</scope>
    <source>
        <strain evidence="17">wild type</strain>
    </source>
</reference>
<evidence type="ECO:0000313" key="18">
    <source>
        <dbReference type="Proteomes" id="UP000008144"/>
    </source>
</evidence>
<dbReference type="HOGENOM" id="CLU_125024_0_0_1"/>
<keyword evidence="6 16" id="KW-1133">Transmembrane helix</keyword>
<dbReference type="Pfam" id="PF05038">
    <property type="entry name" value="Cytochrom_B558a"/>
    <property type="match status" value="1"/>
</dbReference>
<keyword evidence="4" id="KW-1003">Cell membrane</keyword>
<dbReference type="AlphaFoldDB" id="H2XNI4"/>
<evidence type="ECO:0000256" key="14">
    <source>
        <dbReference type="ARBA" id="ARBA00050017"/>
    </source>
</evidence>
<feature type="compositionally biased region" description="Polar residues" evidence="15">
    <location>
        <begin position="150"/>
        <end position="159"/>
    </location>
</feature>
<dbReference type="PANTHER" id="PTHR15168">
    <property type="entry name" value="CYTOCHROME B-245 LIGHT CHAIN"/>
    <property type="match status" value="1"/>
</dbReference>
<evidence type="ECO:0000256" key="7">
    <source>
        <dbReference type="ARBA" id="ARBA00023136"/>
    </source>
</evidence>
<dbReference type="GO" id="GO:0020037">
    <property type="term" value="F:heme binding"/>
    <property type="evidence" value="ECO:0007669"/>
    <property type="project" value="InterPro"/>
</dbReference>
<dbReference type="GeneTree" id="ENSGT00390000002290"/>
<organism evidence="17 18">
    <name type="scientific">Ciona intestinalis</name>
    <name type="common">Transparent sea squirt</name>
    <name type="synonym">Ascidia intestinalis</name>
    <dbReference type="NCBI Taxonomy" id="7719"/>
    <lineage>
        <taxon>Eukaryota</taxon>
        <taxon>Metazoa</taxon>
        <taxon>Chordata</taxon>
        <taxon>Tunicata</taxon>
        <taxon>Ascidiacea</taxon>
        <taxon>Phlebobranchia</taxon>
        <taxon>Cionidae</taxon>
        <taxon>Ciona</taxon>
    </lineage>
</organism>
<feature type="transmembrane region" description="Helical" evidence="16">
    <location>
        <begin position="98"/>
        <end position="114"/>
    </location>
</feature>
<protein>
    <recommendedName>
        <fullName evidence="3">Cytochrome b-245 light chain</fullName>
    </recommendedName>
    <alternativeName>
        <fullName evidence="11">Cytochrome b(558) alpha chain</fullName>
    </alternativeName>
    <alternativeName>
        <fullName evidence="10">Cytochrome b558 subunit alpha</fullName>
    </alternativeName>
    <alternativeName>
        <fullName evidence="13">Neutrophil cytochrome b 22 kDa polypeptide</fullName>
    </alternativeName>
    <alternativeName>
        <fullName evidence="12">Superoxide-generating NADPH oxidase light chain subunit</fullName>
    </alternativeName>
    <alternativeName>
        <fullName evidence="8">p22 phagocyte B-cytochrome</fullName>
    </alternativeName>
    <alternativeName>
        <fullName evidence="9">p22-phox</fullName>
    </alternativeName>
</protein>
<evidence type="ECO:0000256" key="6">
    <source>
        <dbReference type="ARBA" id="ARBA00022989"/>
    </source>
</evidence>
<evidence type="ECO:0000256" key="9">
    <source>
        <dbReference type="ARBA" id="ARBA00030298"/>
    </source>
</evidence>
<evidence type="ECO:0000256" key="4">
    <source>
        <dbReference type="ARBA" id="ARBA00022475"/>
    </source>
</evidence>
<name>H2XNI4_CIOIN</name>
<dbReference type="PANTHER" id="PTHR15168:SF0">
    <property type="entry name" value="CYTOCHROME B-245 LIGHT CHAIN"/>
    <property type="match status" value="1"/>
</dbReference>
<evidence type="ECO:0000313" key="17">
    <source>
        <dbReference type="Ensembl" id="ENSCINP00000031217.1"/>
    </source>
</evidence>
<evidence type="ECO:0000256" key="15">
    <source>
        <dbReference type="SAM" id="MobiDB-lite"/>
    </source>
</evidence>
<evidence type="ECO:0000256" key="3">
    <source>
        <dbReference type="ARBA" id="ARBA00017733"/>
    </source>
</evidence>
<evidence type="ECO:0000256" key="8">
    <source>
        <dbReference type="ARBA" id="ARBA00030106"/>
    </source>
</evidence>
<dbReference type="GeneID" id="100182370"/>
<evidence type="ECO:0000256" key="13">
    <source>
        <dbReference type="ARBA" id="ARBA00033347"/>
    </source>
</evidence>
<feature type="region of interest" description="Disordered" evidence="15">
    <location>
        <begin position="146"/>
        <end position="175"/>
    </location>
</feature>
<evidence type="ECO:0000256" key="12">
    <source>
        <dbReference type="ARBA" id="ARBA00032067"/>
    </source>
</evidence>
<dbReference type="Ensembl" id="ENSCINT00000036647.1">
    <property type="protein sequence ID" value="ENSCINP00000031217.1"/>
    <property type="gene ID" value="ENSCING00000022975.1"/>
</dbReference>
<accession>H2XNI4</accession>
<sequence>MPSSSSNIRSIQWGMWANETALLGSYVLTLGGIIGIVGGLLKNFMFWLPIGIYGVVFGILVGLLEYPRGKKNKGNTLLRSGQSCFSTMVNKLPFVSSYYFRAIAYFIVCIPGIISVPTFLGSVCVIVGSGIYLGAALHKERWNPIESRPQVPSTSNDITQPPSQPPPRLPQNKQI</sequence>
<comment type="subcellular location">
    <subcellularLocation>
        <location evidence="1">Cell membrane</location>
    </subcellularLocation>
</comment>
<keyword evidence="5 16" id="KW-0812">Transmembrane</keyword>
<dbReference type="FunCoup" id="H2XNI4">
    <property type="interactions" value="33"/>
</dbReference>
<feature type="transmembrane region" description="Helical" evidence="16">
    <location>
        <begin position="21"/>
        <end position="40"/>
    </location>
</feature>
<dbReference type="InParanoid" id="H2XNI4"/>
<keyword evidence="7 16" id="KW-0472">Membrane</keyword>
<dbReference type="KEGG" id="cin:100182370"/>
<evidence type="ECO:0000256" key="16">
    <source>
        <dbReference type="SAM" id="Phobius"/>
    </source>
</evidence>
<dbReference type="InterPro" id="IPR007732">
    <property type="entry name" value="Cyt_b558_asu"/>
</dbReference>
<evidence type="ECO:0000256" key="5">
    <source>
        <dbReference type="ARBA" id="ARBA00022692"/>
    </source>
</evidence>
<comment type="subunit">
    <text evidence="14">Component of the phagocyte NADPH oxidase core complex/cytochrome b558 complex, composed of CYBB (heavy chain (beta)) and CYBA (light chain (alpha)). Component of the phagocyte NADPH oxidase complex composed of an obligatory core heterodimer formed by the membrane proteins CYBA and CYBB and the cytosolic regulatory subunits NCF1/p47-phox, NCF2/p67-phox, NCF4/p40-phox and the small GTPase RAC1 or RAC2. Interacts with NCF1 (via SH3 domain). Interacts with SH3PXD2A. Interacts with DUOX1, DUOX2 and TPO. Interacts with NOX4; this interaction mediates superoxide generation. Interacts with calprotectin (S100A8/9). Interacts with GBP7. Interacts with NOXO1. Forms a heterodimer with NOX3 and is essential for activity and cell membrane localization of NOX3. Interacts with NOX1.</text>
</comment>
<evidence type="ECO:0000256" key="10">
    <source>
        <dbReference type="ARBA" id="ARBA00031067"/>
    </source>
</evidence>
<evidence type="ECO:0000256" key="1">
    <source>
        <dbReference type="ARBA" id="ARBA00004236"/>
    </source>
</evidence>
<dbReference type="RefSeq" id="XP_002119312.1">
    <property type="nucleotide sequence ID" value="XM_002119276.4"/>
</dbReference>
<reference evidence="18" key="1">
    <citation type="journal article" date="2002" name="Science">
        <title>The draft genome of Ciona intestinalis: insights into chordate and vertebrate origins.</title>
        <authorList>
            <person name="Dehal P."/>
            <person name="Satou Y."/>
            <person name="Campbell R.K."/>
            <person name="Chapman J."/>
            <person name="Degnan B."/>
            <person name="De Tomaso A."/>
            <person name="Davidson B."/>
            <person name="Di Gregorio A."/>
            <person name="Gelpke M."/>
            <person name="Goodstein D.M."/>
            <person name="Harafuji N."/>
            <person name="Hastings K.E."/>
            <person name="Ho I."/>
            <person name="Hotta K."/>
            <person name="Huang W."/>
            <person name="Kawashima T."/>
            <person name="Lemaire P."/>
            <person name="Martinez D."/>
            <person name="Meinertzhagen I.A."/>
            <person name="Necula S."/>
            <person name="Nonaka M."/>
            <person name="Putnam N."/>
            <person name="Rash S."/>
            <person name="Saiga H."/>
            <person name="Satake M."/>
            <person name="Terry A."/>
            <person name="Yamada L."/>
            <person name="Wang H.G."/>
            <person name="Awazu S."/>
            <person name="Azumi K."/>
            <person name="Boore J."/>
            <person name="Branno M."/>
            <person name="Chin-Bow S."/>
            <person name="DeSantis R."/>
            <person name="Doyle S."/>
            <person name="Francino P."/>
            <person name="Keys D.N."/>
            <person name="Haga S."/>
            <person name="Hayashi H."/>
            <person name="Hino K."/>
            <person name="Imai K.S."/>
            <person name="Inaba K."/>
            <person name="Kano S."/>
            <person name="Kobayashi K."/>
            <person name="Kobayashi M."/>
            <person name="Lee B.I."/>
            <person name="Makabe K.W."/>
            <person name="Manohar C."/>
            <person name="Matassi G."/>
            <person name="Medina M."/>
            <person name="Mochizuki Y."/>
            <person name="Mount S."/>
            <person name="Morishita T."/>
            <person name="Miura S."/>
            <person name="Nakayama A."/>
            <person name="Nishizaka S."/>
            <person name="Nomoto H."/>
            <person name="Ohta F."/>
            <person name="Oishi K."/>
            <person name="Rigoutsos I."/>
            <person name="Sano M."/>
            <person name="Sasaki A."/>
            <person name="Sasakura Y."/>
            <person name="Shoguchi E."/>
            <person name="Shin-i T."/>
            <person name="Spagnuolo A."/>
            <person name="Stainier D."/>
            <person name="Suzuki M.M."/>
            <person name="Tassy O."/>
            <person name="Takatori N."/>
            <person name="Tokuoka M."/>
            <person name="Yagi K."/>
            <person name="Yoshizaki F."/>
            <person name="Wada S."/>
            <person name="Zhang C."/>
            <person name="Hyatt P.D."/>
            <person name="Larimer F."/>
            <person name="Detter C."/>
            <person name="Doggett N."/>
            <person name="Glavina T."/>
            <person name="Hawkins T."/>
            <person name="Richardson P."/>
            <person name="Lucas S."/>
            <person name="Kohara Y."/>
            <person name="Levine M."/>
            <person name="Satoh N."/>
            <person name="Rokhsar D.S."/>
        </authorList>
    </citation>
    <scope>NUCLEOTIDE SEQUENCE [LARGE SCALE GENOMIC DNA]</scope>
</reference>
<feature type="transmembrane region" description="Helical" evidence="16">
    <location>
        <begin position="120"/>
        <end position="138"/>
    </location>
</feature>
<dbReference type="GO" id="GO:0043020">
    <property type="term" value="C:NADPH oxidase complex"/>
    <property type="evidence" value="ECO:0000318"/>
    <property type="project" value="GO_Central"/>
</dbReference>
<reference evidence="17" key="3">
    <citation type="submission" date="2025-08" db="UniProtKB">
        <authorList>
            <consortium name="Ensembl"/>
        </authorList>
    </citation>
    <scope>IDENTIFICATION</scope>
</reference>
<dbReference type="Proteomes" id="UP000008144">
    <property type="component" value="Chromosome 3"/>
</dbReference>
<accession>A0A1W2VZY6</accession>
<reference evidence="17" key="4">
    <citation type="submission" date="2025-09" db="UniProtKB">
        <authorList>
            <consortium name="Ensembl"/>
        </authorList>
    </citation>
    <scope>IDENTIFICATION</scope>
</reference>
<evidence type="ECO:0000256" key="2">
    <source>
        <dbReference type="ARBA" id="ARBA00010590"/>
    </source>
</evidence>
<keyword evidence="18" id="KW-1185">Reference proteome</keyword>
<dbReference type="GO" id="GO:0042554">
    <property type="term" value="P:superoxide anion generation"/>
    <property type="evidence" value="ECO:0000318"/>
    <property type="project" value="GO_Central"/>
</dbReference>
<dbReference type="EMBL" id="EAAA01001722">
    <property type="status" value="NOT_ANNOTATED_CDS"/>
    <property type="molecule type" value="Genomic_DNA"/>
</dbReference>
<proteinExistence type="inferred from homology"/>
<feature type="transmembrane region" description="Helical" evidence="16">
    <location>
        <begin position="46"/>
        <end position="64"/>
    </location>
</feature>
<comment type="similarity">
    <text evidence="2">Belongs to the p22phox family.</text>
</comment>
<dbReference type="STRING" id="7719.ENSCINP00000031217"/>
<dbReference type="OMA" id="ARTGQYC"/>